<accession>A0AAP0F9R9</accession>
<dbReference type="InterPro" id="IPR002100">
    <property type="entry name" value="TF_MADSbox"/>
</dbReference>
<dbReference type="PRINTS" id="PR00404">
    <property type="entry name" value="MADSDOMAIN"/>
</dbReference>
<evidence type="ECO:0000313" key="7">
    <source>
        <dbReference type="EMBL" id="KAK9105243.1"/>
    </source>
</evidence>
<dbReference type="InterPro" id="IPR050142">
    <property type="entry name" value="MADS-box/MEF2_TF"/>
</dbReference>
<dbReference type="EMBL" id="JBBNAG010000009">
    <property type="protein sequence ID" value="KAK9105243.1"/>
    <property type="molecule type" value="Genomic_DNA"/>
</dbReference>
<dbReference type="PANTHER" id="PTHR48019">
    <property type="entry name" value="SERUM RESPONSE FACTOR HOMOLOG"/>
    <property type="match status" value="1"/>
</dbReference>
<protein>
    <recommendedName>
        <fullName evidence="6">MADS-box domain-containing protein</fullName>
    </recommendedName>
</protein>
<sequence>MVRRKIKIAKIEKLHTRQVTFSKRRNGLLKKCHEICVLCDIDVALIIFSETRKLTIFTGRKRSALRECGSALPNKEVLPNHVARYRHSFSAFVLYHPKARKWQFNQKERKTKRKMRLQRFYEKSFYELTWMNLHKLQFLIFNSLRGLD</sequence>
<keyword evidence="4" id="KW-0804">Transcription</keyword>
<comment type="caution">
    <text evidence="7">The sequence shown here is derived from an EMBL/GenBank/DDBJ whole genome shotgun (WGS) entry which is preliminary data.</text>
</comment>
<dbReference type="SUPFAM" id="SSF55455">
    <property type="entry name" value="SRF-like"/>
    <property type="match status" value="1"/>
</dbReference>
<dbReference type="Proteomes" id="UP001419268">
    <property type="component" value="Unassembled WGS sequence"/>
</dbReference>
<evidence type="ECO:0000256" key="3">
    <source>
        <dbReference type="ARBA" id="ARBA00023125"/>
    </source>
</evidence>
<dbReference type="Gene3D" id="3.40.1810.10">
    <property type="entry name" value="Transcription factor, MADS-box"/>
    <property type="match status" value="1"/>
</dbReference>
<dbReference type="GO" id="GO:0005634">
    <property type="term" value="C:nucleus"/>
    <property type="evidence" value="ECO:0007669"/>
    <property type="project" value="UniProtKB-SubCell"/>
</dbReference>
<dbReference type="InterPro" id="IPR036879">
    <property type="entry name" value="TF_MADSbox_sf"/>
</dbReference>
<dbReference type="PROSITE" id="PS50066">
    <property type="entry name" value="MADS_BOX_2"/>
    <property type="match status" value="1"/>
</dbReference>
<organism evidence="7 8">
    <name type="scientific">Stephania cephalantha</name>
    <dbReference type="NCBI Taxonomy" id="152367"/>
    <lineage>
        <taxon>Eukaryota</taxon>
        <taxon>Viridiplantae</taxon>
        <taxon>Streptophyta</taxon>
        <taxon>Embryophyta</taxon>
        <taxon>Tracheophyta</taxon>
        <taxon>Spermatophyta</taxon>
        <taxon>Magnoliopsida</taxon>
        <taxon>Ranunculales</taxon>
        <taxon>Menispermaceae</taxon>
        <taxon>Menispermoideae</taxon>
        <taxon>Cissampelideae</taxon>
        <taxon>Stephania</taxon>
    </lineage>
</organism>
<gene>
    <name evidence="7" type="ORF">Scep_022087</name>
</gene>
<dbReference type="GO" id="GO:0046983">
    <property type="term" value="F:protein dimerization activity"/>
    <property type="evidence" value="ECO:0007669"/>
    <property type="project" value="InterPro"/>
</dbReference>
<comment type="subcellular location">
    <subcellularLocation>
        <location evidence="1">Nucleus</location>
    </subcellularLocation>
</comment>
<keyword evidence="3" id="KW-0238">DNA-binding</keyword>
<evidence type="ECO:0000256" key="1">
    <source>
        <dbReference type="ARBA" id="ARBA00004123"/>
    </source>
</evidence>
<evidence type="ECO:0000313" key="8">
    <source>
        <dbReference type="Proteomes" id="UP001419268"/>
    </source>
</evidence>
<dbReference type="AlphaFoldDB" id="A0AAP0F9R9"/>
<evidence type="ECO:0000256" key="4">
    <source>
        <dbReference type="ARBA" id="ARBA00023163"/>
    </source>
</evidence>
<reference evidence="7 8" key="1">
    <citation type="submission" date="2024-01" db="EMBL/GenBank/DDBJ databases">
        <title>Genome assemblies of Stephania.</title>
        <authorList>
            <person name="Yang L."/>
        </authorList>
    </citation>
    <scope>NUCLEOTIDE SEQUENCE [LARGE SCALE GENOMIC DNA]</scope>
    <source>
        <strain evidence="7">JXDWG</strain>
        <tissue evidence="7">Leaf</tissue>
    </source>
</reference>
<evidence type="ECO:0000256" key="5">
    <source>
        <dbReference type="ARBA" id="ARBA00023242"/>
    </source>
</evidence>
<evidence type="ECO:0000256" key="2">
    <source>
        <dbReference type="ARBA" id="ARBA00023015"/>
    </source>
</evidence>
<name>A0AAP0F9R9_9MAGN</name>
<feature type="domain" description="MADS-box" evidence="6">
    <location>
        <begin position="1"/>
        <end position="61"/>
    </location>
</feature>
<dbReference type="GO" id="GO:0003677">
    <property type="term" value="F:DNA binding"/>
    <property type="evidence" value="ECO:0007669"/>
    <property type="project" value="UniProtKB-KW"/>
</dbReference>
<dbReference type="Pfam" id="PF00319">
    <property type="entry name" value="SRF-TF"/>
    <property type="match status" value="1"/>
</dbReference>
<keyword evidence="8" id="KW-1185">Reference proteome</keyword>
<proteinExistence type="predicted"/>
<evidence type="ECO:0000259" key="6">
    <source>
        <dbReference type="PROSITE" id="PS50066"/>
    </source>
</evidence>
<dbReference type="SMART" id="SM00432">
    <property type="entry name" value="MADS"/>
    <property type="match status" value="1"/>
</dbReference>
<keyword evidence="2" id="KW-0805">Transcription regulation</keyword>
<keyword evidence="5" id="KW-0539">Nucleus</keyword>